<protein>
    <submittedName>
        <fullName evidence="1">Uncharacterized protein</fullName>
    </submittedName>
</protein>
<sequence length="113" mass="12760">MMEVRHQSKIEEVGALFDKMRGFIDEIPFESGNLKVGLLGFSNPKFYNTGILELGIKFKGSNKKIDLSKDPIDSLSVPIDLAATKYGATFSSGGWIKCNKKSHYSYQQTYEWK</sequence>
<evidence type="ECO:0000313" key="1">
    <source>
        <dbReference type="EMBL" id="PIP63822.1"/>
    </source>
</evidence>
<accession>A0A2H0C1Q6</accession>
<evidence type="ECO:0000313" key="2">
    <source>
        <dbReference type="Proteomes" id="UP000229699"/>
    </source>
</evidence>
<proteinExistence type="predicted"/>
<organism evidence="1 2">
    <name type="scientific">Candidatus Roizmanbacteria bacterium CG22_combo_CG10-13_8_21_14_all_34_12</name>
    <dbReference type="NCBI Taxonomy" id="1974860"/>
    <lineage>
        <taxon>Bacteria</taxon>
        <taxon>Candidatus Roizmaniibacteriota</taxon>
    </lineage>
</organism>
<reference evidence="1 2" key="1">
    <citation type="submission" date="2017-09" db="EMBL/GenBank/DDBJ databases">
        <title>Depth-based differentiation of microbial function through sediment-hosted aquifers and enrichment of novel symbionts in the deep terrestrial subsurface.</title>
        <authorList>
            <person name="Probst A.J."/>
            <person name="Ladd B."/>
            <person name="Jarett J.K."/>
            <person name="Geller-Mcgrath D.E."/>
            <person name="Sieber C.M."/>
            <person name="Emerson J.B."/>
            <person name="Anantharaman K."/>
            <person name="Thomas B.C."/>
            <person name="Malmstrom R."/>
            <person name="Stieglmeier M."/>
            <person name="Klingl A."/>
            <person name="Woyke T."/>
            <person name="Ryan C.M."/>
            <person name="Banfield J.F."/>
        </authorList>
    </citation>
    <scope>NUCLEOTIDE SEQUENCE [LARGE SCALE GENOMIC DNA]</scope>
    <source>
        <strain evidence="1">CG22_combo_CG10-13_8_21_14_all_34_12</strain>
    </source>
</reference>
<dbReference type="EMBL" id="PCTC01000010">
    <property type="protein sequence ID" value="PIP63822.1"/>
    <property type="molecule type" value="Genomic_DNA"/>
</dbReference>
<name>A0A2H0C1Q6_9BACT</name>
<gene>
    <name evidence="1" type="ORF">COW97_00410</name>
</gene>
<comment type="caution">
    <text evidence="1">The sequence shown here is derived from an EMBL/GenBank/DDBJ whole genome shotgun (WGS) entry which is preliminary data.</text>
</comment>
<dbReference type="Proteomes" id="UP000229699">
    <property type="component" value="Unassembled WGS sequence"/>
</dbReference>
<dbReference type="AlphaFoldDB" id="A0A2H0C1Q6"/>